<evidence type="ECO:0000259" key="1">
    <source>
        <dbReference type="Pfam" id="PF01425"/>
    </source>
</evidence>
<gene>
    <name evidence="2" type="ORF">B5F14_05895</name>
</gene>
<dbReference type="Gene3D" id="3.90.1300.10">
    <property type="entry name" value="Amidase signature (AS) domain"/>
    <property type="match status" value="1"/>
</dbReference>
<dbReference type="Pfam" id="PF01425">
    <property type="entry name" value="Amidase"/>
    <property type="match status" value="1"/>
</dbReference>
<evidence type="ECO:0000313" key="2">
    <source>
        <dbReference type="EMBL" id="OUP60299.1"/>
    </source>
</evidence>
<evidence type="ECO:0000313" key="3">
    <source>
        <dbReference type="Proteomes" id="UP000195447"/>
    </source>
</evidence>
<proteinExistence type="predicted"/>
<dbReference type="PANTHER" id="PTHR11895:SF151">
    <property type="entry name" value="GLUTAMYL-TRNA(GLN) AMIDOTRANSFERASE SUBUNIT A"/>
    <property type="match status" value="1"/>
</dbReference>
<dbReference type="RefSeq" id="WP_087158644.1">
    <property type="nucleotide sequence ID" value="NZ_NFKM01000010.1"/>
</dbReference>
<dbReference type="Proteomes" id="UP000195447">
    <property type="component" value="Unassembled WGS sequence"/>
</dbReference>
<dbReference type="InterPro" id="IPR036928">
    <property type="entry name" value="AS_sf"/>
</dbReference>
<protein>
    <submittedName>
        <fullName evidence="2">Glutaminyl-tRNA synthase (Glutamine-hydrolyzing) subunit A</fullName>
    </submittedName>
</protein>
<comment type="caution">
    <text evidence="2">The sequence shown here is derived from an EMBL/GenBank/DDBJ whole genome shotgun (WGS) entry which is preliminary data.</text>
</comment>
<dbReference type="SUPFAM" id="SSF75304">
    <property type="entry name" value="Amidase signature (AS) enzymes"/>
    <property type="match status" value="1"/>
</dbReference>
<sequence length="458" mass="50321">MEIKSSVSAVESYKRIEELQPKLNAAVTLIEPKDNPNQGKLSGIPVILKDNINTKGIRTTASSRILDNYVPVYDATIVKKLNEAGAIFVCKASMDELGMGGTNKNAYTGAVHNPYDLDRISGGSSGGCAVLVASDAAPLAIGTDTGDSIRKPAAYTGVVGVKPTYGRISRYGIIPYASSLDHVGYFTTNIKDAALALEVLAGRDDKDMTSSFKPVEEYSKNLNGDLKGKTIGVLKTVIDEIEDEYVKNTFYEFVEKLKEAGANIKEVEMPREYMELIPPVYKTIANAEATANHSNLDGLRFGMREDGESVEEVMTNSRTKGFSSYVRARFVIGSYSLFNENQDRLFRKAQKIRRLIVDAYKKCFEGVDGILCMAALDIAPMIEDSQDVRFKETSFADEHMQLANFSGYPSITLPFAQKDGMPLGINLTCRPFEEQMMFDLAQGMEDITGLKDQVKKGV</sequence>
<dbReference type="PROSITE" id="PS00571">
    <property type="entry name" value="AMIDASES"/>
    <property type="match status" value="1"/>
</dbReference>
<keyword evidence="3" id="KW-1185">Reference proteome</keyword>
<dbReference type="InterPro" id="IPR020556">
    <property type="entry name" value="Amidase_CS"/>
</dbReference>
<dbReference type="InterPro" id="IPR023631">
    <property type="entry name" value="Amidase_dom"/>
</dbReference>
<organism evidence="2 3">
    <name type="scientific">Faecalitalea cylindroides</name>
    <dbReference type="NCBI Taxonomy" id="39483"/>
    <lineage>
        <taxon>Bacteria</taxon>
        <taxon>Bacillati</taxon>
        <taxon>Bacillota</taxon>
        <taxon>Erysipelotrichia</taxon>
        <taxon>Erysipelotrichales</taxon>
        <taxon>Erysipelotrichaceae</taxon>
        <taxon>Faecalitalea</taxon>
    </lineage>
</organism>
<dbReference type="EMBL" id="NFKM01000010">
    <property type="protein sequence ID" value="OUP60299.1"/>
    <property type="molecule type" value="Genomic_DNA"/>
</dbReference>
<dbReference type="GO" id="GO:0003824">
    <property type="term" value="F:catalytic activity"/>
    <property type="evidence" value="ECO:0007669"/>
    <property type="project" value="InterPro"/>
</dbReference>
<dbReference type="AlphaFoldDB" id="A0A1Y4LXE7"/>
<dbReference type="InterPro" id="IPR000120">
    <property type="entry name" value="Amidase"/>
</dbReference>
<accession>A0A1Y4LXE7</accession>
<reference evidence="3" key="1">
    <citation type="submission" date="2017-04" db="EMBL/GenBank/DDBJ databases">
        <title>Function of individual gut microbiota members based on whole genome sequencing of pure cultures obtained from chicken caecum.</title>
        <authorList>
            <person name="Medvecky M."/>
            <person name="Cejkova D."/>
            <person name="Polansky O."/>
            <person name="Karasova D."/>
            <person name="Kubasova T."/>
            <person name="Cizek A."/>
            <person name="Rychlik I."/>
        </authorList>
    </citation>
    <scope>NUCLEOTIDE SEQUENCE [LARGE SCALE GENOMIC DNA]</scope>
    <source>
        <strain evidence="3">An178</strain>
    </source>
</reference>
<name>A0A1Y4LXE7_9FIRM</name>
<dbReference type="PANTHER" id="PTHR11895">
    <property type="entry name" value="TRANSAMIDASE"/>
    <property type="match status" value="1"/>
</dbReference>
<feature type="domain" description="Amidase" evidence="1">
    <location>
        <begin position="12"/>
        <end position="437"/>
    </location>
</feature>